<evidence type="ECO:0000256" key="1">
    <source>
        <dbReference type="SAM" id="MobiDB-lite"/>
    </source>
</evidence>
<reference evidence="3" key="1">
    <citation type="journal article" date="2016" name="Genome Announc.">
        <title>Genome sequence of Ustilaginoidea virens IPU010, a rice pathogenic fungus causing false smut.</title>
        <authorList>
            <person name="Kumagai T."/>
            <person name="Ishii T."/>
            <person name="Terai G."/>
            <person name="Umemura M."/>
            <person name="Machida M."/>
            <person name="Asai K."/>
        </authorList>
    </citation>
    <scope>NUCLEOTIDE SEQUENCE [LARGE SCALE GENOMIC DNA]</scope>
    <source>
        <strain evidence="3">IPU010</strain>
    </source>
</reference>
<feature type="region of interest" description="Disordered" evidence="1">
    <location>
        <begin position="189"/>
        <end position="239"/>
    </location>
</feature>
<evidence type="ECO:0000313" key="2">
    <source>
        <dbReference type="EMBL" id="GAO17109.1"/>
    </source>
</evidence>
<feature type="region of interest" description="Disordered" evidence="1">
    <location>
        <begin position="127"/>
        <end position="151"/>
    </location>
</feature>
<comment type="caution">
    <text evidence="2">The sequence shown here is derived from an EMBL/GenBank/DDBJ whole genome shotgun (WGS) entry which is preliminary data.</text>
</comment>
<feature type="region of interest" description="Disordered" evidence="1">
    <location>
        <begin position="478"/>
        <end position="502"/>
    </location>
</feature>
<evidence type="ECO:0000313" key="3">
    <source>
        <dbReference type="Proteomes" id="UP000054053"/>
    </source>
</evidence>
<dbReference type="AlphaFoldDB" id="A0A1B5L121"/>
<feature type="region of interest" description="Disordered" evidence="1">
    <location>
        <begin position="430"/>
        <end position="456"/>
    </location>
</feature>
<proteinExistence type="predicted"/>
<accession>A0A1B5L121</accession>
<dbReference type="Proteomes" id="UP000054053">
    <property type="component" value="Unassembled WGS sequence"/>
</dbReference>
<feature type="compositionally biased region" description="Polar residues" evidence="1">
    <location>
        <begin position="254"/>
        <end position="267"/>
    </location>
</feature>
<organism evidence="2 3">
    <name type="scientific">Ustilaginoidea virens</name>
    <name type="common">Rice false smut fungus</name>
    <name type="synonym">Villosiclava virens</name>
    <dbReference type="NCBI Taxonomy" id="1159556"/>
    <lineage>
        <taxon>Eukaryota</taxon>
        <taxon>Fungi</taxon>
        <taxon>Dikarya</taxon>
        <taxon>Ascomycota</taxon>
        <taxon>Pezizomycotina</taxon>
        <taxon>Sordariomycetes</taxon>
        <taxon>Hypocreomycetidae</taxon>
        <taxon>Hypocreales</taxon>
        <taxon>Clavicipitaceae</taxon>
        <taxon>Ustilaginoidea</taxon>
    </lineage>
</organism>
<dbReference type="EMBL" id="BBTG02000011">
    <property type="protein sequence ID" value="GAO17109.1"/>
    <property type="molecule type" value="Genomic_DNA"/>
</dbReference>
<name>A0A1B5L121_USTVR</name>
<feature type="region of interest" description="Disordered" evidence="1">
    <location>
        <begin position="254"/>
        <end position="276"/>
    </location>
</feature>
<feature type="compositionally biased region" description="Basic and acidic residues" evidence="1">
    <location>
        <begin position="491"/>
        <end position="502"/>
    </location>
</feature>
<feature type="compositionally biased region" description="Low complexity" evidence="1">
    <location>
        <begin position="201"/>
        <end position="211"/>
    </location>
</feature>
<gene>
    <name evidence="2" type="ORF">UVI_02026420</name>
</gene>
<feature type="compositionally biased region" description="Basic and acidic residues" evidence="1">
    <location>
        <begin position="132"/>
        <end position="143"/>
    </location>
</feature>
<protein>
    <submittedName>
        <fullName evidence="2">Uncharacterized protein</fullName>
    </submittedName>
</protein>
<sequence>MTPGEPGRSTHSFEVVRHSTLVERADGFSLDLFDVTPCLSPCQSPQRRGRCVLTSTSSDQDANDAVPWNMVLRDHDAAPKESQGDQLIAAIKATEATPRKSSSSSAFSSFIDVLAKPALLPGSQFFSSKTCSSEDRSLRDGSKDSGLSLSCSRPESCEIEASAMCLDADEPGQRNIMFQKLIQKLRHPTPAPQRNMHKGSDSACDADSSSAEHSQGAFAEPRVKVQLRRPTEGQGRRVKTASDFAVEYWPFRSSQSRGDCSADTTGSDGPEKSISLNPKAREFLSLSTESLNTVGDVQTLPEVRRASNKAEPELVGVSPIDMMKLLPAHVHQQVQPVYQGSQLSPMNGIPMLYNDAASQLSQFHLGALALIPITCTAGGYKPGLGQAGGLTALGLAANEGAIQNHSLNNIPISIPTPFVSAPGVVGVAEPSAPNASITRPRPVPKPKKPSPEDQQAYEAWVEWRKANEPGYAIACKLRQQRRAQRNSMQKAKSELKSKPQQA</sequence>